<accession>A0A7G5MZP8</accession>
<gene>
    <name evidence="1" type="ORF">E5259_22275</name>
</gene>
<organism evidence="1 2">
    <name type="scientific">Blautia producta</name>
    <dbReference type="NCBI Taxonomy" id="33035"/>
    <lineage>
        <taxon>Bacteria</taxon>
        <taxon>Bacillati</taxon>
        <taxon>Bacillota</taxon>
        <taxon>Clostridia</taxon>
        <taxon>Lachnospirales</taxon>
        <taxon>Lachnospiraceae</taxon>
        <taxon>Blautia</taxon>
    </lineage>
</organism>
<dbReference type="Pfam" id="PF08843">
    <property type="entry name" value="AbiEii"/>
    <property type="match status" value="1"/>
</dbReference>
<dbReference type="EMBL" id="CP039126">
    <property type="protein sequence ID" value="QMW80091.1"/>
    <property type="molecule type" value="Genomic_DNA"/>
</dbReference>
<sequence>MIHTSRQLKALVRNQSHGDSTKAQMIIRNYMMERFLERVSLSPYRENFILKGGMLVSALVGLNNKSTMDIDDTMKNMPLTAENVEEIVKEVIRIPVEDGITFQVKNISEIMEEEEYGGIRLSMEAVLDEMKIPLKLDISKGDAITPREEVYDYWIMFEKRSIPIKTYNLGAGQASQ</sequence>
<dbReference type="Proteomes" id="UP000515789">
    <property type="component" value="Chromosome"/>
</dbReference>
<dbReference type="AlphaFoldDB" id="A0A7G5MZP8"/>
<dbReference type="GeneID" id="75054492"/>
<keyword evidence="1" id="KW-0808">Transferase</keyword>
<name>A0A7G5MZP8_9FIRM</name>
<reference evidence="1 2" key="1">
    <citation type="submission" date="2019-04" db="EMBL/GenBank/DDBJ databases">
        <authorList>
            <person name="Schori C."/>
            <person name="Ahrens C."/>
        </authorList>
    </citation>
    <scope>NUCLEOTIDE SEQUENCE [LARGE SCALE GENOMIC DNA]</scope>
    <source>
        <strain evidence="1 2">DSM 2950</strain>
    </source>
</reference>
<protein>
    <submittedName>
        <fullName evidence="1">Nucleotidyl transferase AbiEii/AbiGii toxin family protein</fullName>
    </submittedName>
</protein>
<dbReference type="Gene3D" id="3.10.450.620">
    <property type="entry name" value="JHP933, nucleotidyltransferase-like core domain"/>
    <property type="match status" value="1"/>
</dbReference>
<evidence type="ECO:0000313" key="1">
    <source>
        <dbReference type="EMBL" id="QMW80091.1"/>
    </source>
</evidence>
<dbReference type="InterPro" id="IPR014942">
    <property type="entry name" value="AbiEii"/>
</dbReference>
<dbReference type="RefSeq" id="WP_018594240.1">
    <property type="nucleotide sequence ID" value="NZ_CABLBP010000012.1"/>
</dbReference>
<proteinExistence type="predicted"/>
<evidence type="ECO:0000313" key="2">
    <source>
        <dbReference type="Proteomes" id="UP000515789"/>
    </source>
</evidence>
<dbReference type="GO" id="GO:0016740">
    <property type="term" value="F:transferase activity"/>
    <property type="evidence" value="ECO:0007669"/>
    <property type="project" value="UniProtKB-KW"/>
</dbReference>